<dbReference type="Proteomes" id="UP001327560">
    <property type="component" value="Chromosome 9"/>
</dbReference>
<dbReference type="EMBL" id="CP136898">
    <property type="protein sequence ID" value="WOL19389.1"/>
    <property type="molecule type" value="Genomic_DNA"/>
</dbReference>
<evidence type="ECO:0000313" key="3">
    <source>
        <dbReference type="Proteomes" id="UP001327560"/>
    </source>
</evidence>
<evidence type="ECO:0000259" key="1">
    <source>
        <dbReference type="Pfam" id="PF12146"/>
    </source>
</evidence>
<dbReference type="InterPro" id="IPR029058">
    <property type="entry name" value="AB_hydrolase_fold"/>
</dbReference>
<dbReference type="PANTHER" id="PTHR12277:SF167">
    <property type="entry name" value="ALPHA_BETA-HYDROLASES SUPERFAMILY PROTEIN"/>
    <property type="match status" value="1"/>
</dbReference>
<dbReference type="InterPro" id="IPR022742">
    <property type="entry name" value="Hydrolase_4"/>
</dbReference>
<sequence length="295" mass="33622">MGNVTSSVAARFAFFPPEPPTYEVFRERGGSGRLCLSGLSPERNVEVHLVETKAGNRIVATFWRHPNARFTLLYSHGNAADIGQMLDLFFELRAHLRVNIMSYDYSGYGASTGKPSEFNTYYDIEAVYECLKKEYGIKQEDLILYGQSVGSGPTLHLAARLQKLRGVVLHSAILSGLRVLYPVKVTFWFDIFKNIDKIRHVNCPVFVIHGTADDIVDWTHGKRLWELSKEKYDPLWVKGGGHCNLETYPEYIKHLRKFISNMEKLSLVKQTKQSALPTSTMTESKHNKCLRFGKR</sequence>
<evidence type="ECO:0000313" key="2">
    <source>
        <dbReference type="EMBL" id="WOL19389.1"/>
    </source>
</evidence>
<protein>
    <submittedName>
        <fullName evidence="2">Protein ABHD17B</fullName>
    </submittedName>
</protein>
<dbReference type="AlphaFoldDB" id="A0AAQ3L305"/>
<name>A0AAQ3L305_9LILI</name>
<dbReference type="SUPFAM" id="SSF53474">
    <property type="entry name" value="alpha/beta-Hydrolases"/>
    <property type="match status" value="1"/>
</dbReference>
<organism evidence="2 3">
    <name type="scientific">Canna indica</name>
    <name type="common">Indian-shot</name>
    <dbReference type="NCBI Taxonomy" id="4628"/>
    <lineage>
        <taxon>Eukaryota</taxon>
        <taxon>Viridiplantae</taxon>
        <taxon>Streptophyta</taxon>
        <taxon>Embryophyta</taxon>
        <taxon>Tracheophyta</taxon>
        <taxon>Spermatophyta</taxon>
        <taxon>Magnoliopsida</taxon>
        <taxon>Liliopsida</taxon>
        <taxon>Zingiberales</taxon>
        <taxon>Cannaceae</taxon>
        <taxon>Canna</taxon>
    </lineage>
</organism>
<dbReference type="Pfam" id="PF12146">
    <property type="entry name" value="Hydrolase_4"/>
    <property type="match status" value="1"/>
</dbReference>
<feature type="domain" description="Serine aminopeptidase S33" evidence="1">
    <location>
        <begin position="68"/>
        <end position="175"/>
    </location>
</feature>
<keyword evidence="3" id="KW-1185">Reference proteome</keyword>
<gene>
    <name evidence="2" type="ORF">Cni_G28187</name>
</gene>
<accession>A0AAQ3L305</accession>
<proteinExistence type="predicted"/>
<dbReference type="Gene3D" id="3.40.50.1820">
    <property type="entry name" value="alpha/beta hydrolase"/>
    <property type="match status" value="2"/>
</dbReference>
<reference evidence="2 3" key="1">
    <citation type="submission" date="2023-10" db="EMBL/GenBank/DDBJ databases">
        <title>Chromosome-scale genome assembly provides insights into flower coloration mechanisms of Canna indica.</title>
        <authorList>
            <person name="Li C."/>
        </authorList>
    </citation>
    <scope>NUCLEOTIDE SEQUENCE [LARGE SCALE GENOMIC DNA]</scope>
    <source>
        <tissue evidence="2">Flower</tissue>
    </source>
</reference>
<dbReference type="PANTHER" id="PTHR12277">
    <property type="entry name" value="ALPHA/BETA HYDROLASE DOMAIN-CONTAINING PROTEIN"/>
    <property type="match status" value="1"/>
</dbReference>